<feature type="domain" description="Disease resistance R13L4/SHOC-2-like LRR" evidence="11">
    <location>
        <begin position="577"/>
        <end position="936"/>
    </location>
</feature>
<dbReference type="InterPro" id="IPR036388">
    <property type="entry name" value="WH-like_DNA-bd_sf"/>
</dbReference>
<dbReference type="SMR" id="A0A1D5UZ37"/>
<dbReference type="Gramene" id="TraesNOR2D03G01104140.5">
    <property type="protein sequence ID" value="TraesNOR2D03G01104140.5"/>
    <property type="gene ID" value="TraesNOR2D03G01104140"/>
</dbReference>
<protein>
    <submittedName>
        <fullName evidence="12">Uncharacterized protein</fullName>
    </submittedName>
</protein>
<dbReference type="Gene3D" id="1.20.5.4130">
    <property type="match status" value="1"/>
</dbReference>
<dbReference type="InterPro" id="IPR041118">
    <property type="entry name" value="Rx_N"/>
</dbReference>
<reference evidence="12" key="1">
    <citation type="submission" date="2018-08" db="EMBL/GenBank/DDBJ databases">
        <authorList>
            <person name="Rossello M."/>
        </authorList>
    </citation>
    <scope>NUCLEOTIDE SEQUENCE [LARGE SCALE GENOMIC DNA]</scope>
    <source>
        <strain evidence="12">cv. Chinese Spring</strain>
    </source>
</reference>
<evidence type="ECO:0000256" key="6">
    <source>
        <dbReference type="ARBA" id="ARBA00023054"/>
    </source>
</evidence>
<dbReference type="Gramene" id="TraesCS2D02G024600.3">
    <property type="protein sequence ID" value="TraesCS2D02G024600.3"/>
    <property type="gene ID" value="TraesCS2D02G024600"/>
</dbReference>
<name>A0A1D5UZ37_WHEAT</name>
<organism evidence="12">
    <name type="scientific">Triticum aestivum</name>
    <name type="common">Wheat</name>
    <dbReference type="NCBI Taxonomy" id="4565"/>
    <lineage>
        <taxon>Eukaryota</taxon>
        <taxon>Viridiplantae</taxon>
        <taxon>Streptophyta</taxon>
        <taxon>Embryophyta</taxon>
        <taxon>Tracheophyta</taxon>
        <taxon>Spermatophyta</taxon>
        <taxon>Magnoliopsida</taxon>
        <taxon>Liliopsida</taxon>
        <taxon>Poales</taxon>
        <taxon>Poaceae</taxon>
        <taxon>BOP clade</taxon>
        <taxon>Pooideae</taxon>
        <taxon>Triticodae</taxon>
        <taxon>Triticeae</taxon>
        <taxon>Triticinae</taxon>
        <taxon>Triticum</taxon>
    </lineage>
</organism>
<evidence type="ECO:0000313" key="13">
    <source>
        <dbReference type="Proteomes" id="UP000019116"/>
    </source>
</evidence>
<dbReference type="Gene3D" id="3.80.10.10">
    <property type="entry name" value="Ribonuclease Inhibitor"/>
    <property type="match status" value="1"/>
</dbReference>
<evidence type="ECO:0000256" key="1">
    <source>
        <dbReference type="ARBA" id="ARBA00008894"/>
    </source>
</evidence>
<dbReference type="PRINTS" id="PR00364">
    <property type="entry name" value="DISEASERSIST"/>
</dbReference>
<dbReference type="InterPro" id="IPR027417">
    <property type="entry name" value="P-loop_NTPase"/>
</dbReference>
<evidence type="ECO:0000256" key="5">
    <source>
        <dbReference type="ARBA" id="ARBA00022821"/>
    </source>
</evidence>
<dbReference type="Gene3D" id="3.40.50.300">
    <property type="entry name" value="P-loop containing nucleotide triphosphate hydrolases"/>
    <property type="match status" value="1"/>
</dbReference>
<dbReference type="Pfam" id="PF18052">
    <property type="entry name" value="Rx_N"/>
    <property type="match status" value="1"/>
</dbReference>
<dbReference type="Gramene" id="TraesCS2D03G0047800.2">
    <property type="protein sequence ID" value="TraesCS2D03G0047800.2.CDS"/>
    <property type="gene ID" value="TraesCS2D03G0047800"/>
</dbReference>
<dbReference type="Pfam" id="PF23559">
    <property type="entry name" value="WHD_DRP"/>
    <property type="match status" value="1"/>
</dbReference>
<dbReference type="AlphaFoldDB" id="A0A1D5UZ37"/>
<feature type="domain" description="NB-ARC" evidence="8">
    <location>
        <begin position="186"/>
        <end position="344"/>
    </location>
</feature>
<dbReference type="Gramene" id="TraesLAC2D03G01040710.2">
    <property type="protein sequence ID" value="TraesLAC2D03G01040710.2"/>
    <property type="gene ID" value="TraesLAC2D03G01040710"/>
</dbReference>
<keyword evidence="2" id="KW-0433">Leucine-rich repeat</keyword>
<evidence type="ECO:0000259" key="11">
    <source>
        <dbReference type="Pfam" id="PF23598"/>
    </source>
</evidence>
<reference evidence="12" key="2">
    <citation type="submission" date="2018-10" db="UniProtKB">
        <authorList>
            <consortium name="EnsemblPlants"/>
        </authorList>
    </citation>
    <scope>IDENTIFICATION</scope>
</reference>
<dbReference type="ExpressionAtlas" id="A0A1D5UZ37">
    <property type="expression patterns" value="baseline and differential"/>
</dbReference>
<feature type="region of interest" description="Disordered" evidence="7">
    <location>
        <begin position="528"/>
        <end position="549"/>
    </location>
</feature>
<evidence type="ECO:0000256" key="4">
    <source>
        <dbReference type="ARBA" id="ARBA00022741"/>
    </source>
</evidence>
<proteinExistence type="inferred from homology"/>
<dbReference type="GO" id="GO:0006952">
    <property type="term" value="P:defense response"/>
    <property type="evidence" value="ECO:0007669"/>
    <property type="project" value="UniProtKB-KW"/>
</dbReference>
<dbReference type="Gramene" id="TraesNOR2D03G01104140.1">
    <property type="protein sequence ID" value="TraesNOR2D03G01104140.1"/>
    <property type="gene ID" value="TraesNOR2D03G01104140"/>
</dbReference>
<keyword evidence="5" id="KW-0611">Plant defense</keyword>
<comment type="similarity">
    <text evidence="1">Belongs to the disease resistance NB-LRR family.</text>
</comment>
<dbReference type="STRING" id="4565.A0A1D5UZ37"/>
<dbReference type="Gramene" id="TraesPARA_EIv1.0_0629080.3">
    <property type="protein sequence ID" value="TraesPARA_EIv1.0_0629080.3.CDS"/>
    <property type="gene ID" value="TraesPARA_EIv1.0_0629080"/>
</dbReference>
<evidence type="ECO:0000256" key="7">
    <source>
        <dbReference type="SAM" id="MobiDB-lite"/>
    </source>
</evidence>
<dbReference type="Pfam" id="PF23598">
    <property type="entry name" value="LRR_14"/>
    <property type="match status" value="1"/>
</dbReference>
<keyword evidence="13" id="KW-1185">Reference proteome</keyword>
<dbReference type="Gene3D" id="1.10.8.430">
    <property type="entry name" value="Helical domain of apoptotic protease-activating factors"/>
    <property type="match status" value="1"/>
</dbReference>
<dbReference type="PANTHER" id="PTHR23155">
    <property type="entry name" value="DISEASE RESISTANCE PROTEIN RP"/>
    <property type="match status" value="1"/>
</dbReference>
<dbReference type="Pfam" id="PF00931">
    <property type="entry name" value="NB-ARC"/>
    <property type="match status" value="1"/>
</dbReference>
<dbReference type="Gene3D" id="1.10.10.10">
    <property type="entry name" value="Winged helix-like DNA-binding domain superfamily/Winged helix DNA-binding domain"/>
    <property type="match status" value="1"/>
</dbReference>
<dbReference type="SUPFAM" id="SSF52058">
    <property type="entry name" value="L domain-like"/>
    <property type="match status" value="1"/>
</dbReference>
<feature type="domain" description="Disease resistance N-terminal" evidence="9">
    <location>
        <begin position="13"/>
        <end position="94"/>
    </location>
</feature>
<keyword evidence="4" id="KW-0547">Nucleotide-binding</keyword>
<dbReference type="InterPro" id="IPR042197">
    <property type="entry name" value="Apaf_helical"/>
</dbReference>
<dbReference type="InterPro" id="IPR058922">
    <property type="entry name" value="WHD_DRP"/>
</dbReference>
<feature type="domain" description="Disease resistance protein winged helix" evidence="10">
    <location>
        <begin position="434"/>
        <end position="498"/>
    </location>
</feature>
<keyword evidence="3" id="KW-0677">Repeat</keyword>
<evidence type="ECO:0000256" key="2">
    <source>
        <dbReference type="ARBA" id="ARBA00022614"/>
    </source>
</evidence>
<dbReference type="InterPro" id="IPR002182">
    <property type="entry name" value="NB-ARC"/>
</dbReference>
<gene>
    <name evidence="12" type="primary">LOC123051044</name>
</gene>
<dbReference type="OrthoDB" id="669335at2759"/>
<dbReference type="GO" id="GO:0051707">
    <property type="term" value="P:response to other organism"/>
    <property type="evidence" value="ECO:0007669"/>
    <property type="project" value="UniProtKB-ARBA"/>
</dbReference>
<sequence length="1069" mass="118537">MEVAVAVVSAVTKSVVSKLLRVIEKRYKELKDLEGDIGFLHRELAMICGSMEVQISHKGQPSAVEILSMDEFRALAHNIEDCLDRFLPCAACEGELQIRDPRKFCHEIARLKRDLDAAHERKVRYNAEFGSAAAESNLDENPVDPENPGAYGASPAVGIEEAKQELCKSLVDGGGGGGSGQASRRKLKVVSVVGFGGSGKTALAWEVYNCPQVAEQFSRRAWVTLASKHKHDVAAKEALLKAILEGLLGDEARESVPLKLRQLQQHVSLLLRTKRCLIVLDNIKMEIWDTIKPIFPNETESRILVTTTVNSVANACSLPDGYVHSMRSLSPEQSKDYLDKKVFVNGCSPDLDKGSTAIVNGCDGHPLALVSVAKALQGHKLTGDLCEKMIQNLCFRMDENENGHFTKLAQVLMNNYSSLPGNSLKTCLLYSSAFPNDRPVSRKTLTSRWLAEGYIDGDQEIANKKLDELIDRNIIRPVDPSNNGKAKTCEPHGIMHQFMLHKSMASNFIDTSFGAKNRSNFRHLIIDNRTNGTTGNMGHGTGPAGRGRDRQHNIFSSLKEKVDNLFSGSASKQLRPRSLTVFGSVEEAVPDLTSFELLRVLDLKECSVLSEEHLGQIYKLLHLKYLTLGCSVSNVSVEMERLHCLETLDLRKTKIETLPMEVITLPHLAHLYGKIKLKKISGKKLTGFLQGKTNLQTLAGVVVDSNSGFPEVMVHMKKLTKVKIWCEIPSTDSNYAVLSKAIHKFAQAGMATAVGARSLSLHLNDFSKGLLHHHQGDNTIAASRKHGYLSSLKLQGSLNQSPQFVMYLRGLKELCLTYTNLKGAELLAGLGNLKLLVCLKLVEVDLADLDINIGDFPSLQRLCLVVEKPRFPIIEHGALLRLVSLQLLCKDLVGLCDDIKVEWFEALEEVALDSMLNQQTIQLWENEVRKHPKRPRVILLKKVVDPTKTMSGKYVASRKVYNNCYTDTPQTRLQRSCQVTAPRVQSPAPRFLFDQVEVCSGPDVEDTEFTALDVKLDSLHSIHQTLSSPTYEYNWPTGEGLCLPHFYSCTIMKSPKAVLGLSCFLRIHL</sequence>
<dbReference type="Gramene" id="TraesJAG2D03G01092250.1">
    <property type="protein sequence ID" value="TraesJAG2D03G01092250.1"/>
    <property type="gene ID" value="TraesJAG2D03G01092250"/>
</dbReference>
<dbReference type="SUPFAM" id="SSF52540">
    <property type="entry name" value="P-loop containing nucleoside triphosphate hydrolases"/>
    <property type="match status" value="1"/>
</dbReference>
<accession>A0A1D5UZ37</accession>
<dbReference type="GO" id="GO:0043531">
    <property type="term" value="F:ADP binding"/>
    <property type="evidence" value="ECO:0007669"/>
    <property type="project" value="InterPro"/>
</dbReference>
<evidence type="ECO:0000259" key="10">
    <source>
        <dbReference type="Pfam" id="PF23559"/>
    </source>
</evidence>
<feature type="compositionally biased region" description="Gly residues" evidence="7">
    <location>
        <begin position="535"/>
        <end position="545"/>
    </location>
</feature>
<dbReference type="PANTHER" id="PTHR23155:SF981">
    <property type="entry name" value="NB-ARC DOMAIN CONTAINING PROTEIN, EXPRESSED"/>
    <property type="match status" value="1"/>
</dbReference>
<evidence type="ECO:0000256" key="3">
    <source>
        <dbReference type="ARBA" id="ARBA00022737"/>
    </source>
</evidence>
<evidence type="ECO:0000259" key="8">
    <source>
        <dbReference type="Pfam" id="PF00931"/>
    </source>
</evidence>
<dbReference type="Gramene" id="TraesSYM2D03G01103140.3">
    <property type="protein sequence ID" value="TraesSYM2D03G01103140.3"/>
    <property type="gene ID" value="TraesSYM2D03G01103140"/>
</dbReference>
<dbReference type="RefSeq" id="XP_044329726.1">
    <property type="nucleotide sequence ID" value="XM_044473791.1"/>
</dbReference>
<dbReference type="InterPro" id="IPR055414">
    <property type="entry name" value="LRR_R13L4/SHOC2-like"/>
</dbReference>
<dbReference type="InterPro" id="IPR044974">
    <property type="entry name" value="Disease_R_plants"/>
</dbReference>
<dbReference type="EnsemblPlants" id="TraesCS2D02G024600.3">
    <property type="protein sequence ID" value="TraesCS2D02G024600.3"/>
    <property type="gene ID" value="TraesCS2D02G024600"/>
</dbReference>
<evidence type="ECO:0000313" key="12">
    <source>
        <dbReference type="EnsemblPlants" id="TraesCS2D02G024600.3"/>
    </source>
</evidence>
<dbReference type="InterPro" id="IPR032675">
    <property type="entry name" value="LRR_dom_sf"/>
</dbReference>
<evidence type="ECO:0000259" key="9">
    <source>
        <dbReference type="Pfam" id="PF18052"/>
    </source>
</evidence>
<keyword evidence="6" id="KW-0175">Coiled coil</keyword>
<dbReference type="GeneID" id="123051044"/>
<dbReference type="Proteomes" id="UP000019116">
    <property type="component" value="Chromosome 2D"/>
</dbReference>